<evidence type="ECO:0000256" key="1">
    <source>
        <dbReference type="ARBA" id="ARBA00009249"/>
    </source>
</evidence>
<name>A0A1S6ITG6_9FIRM</name>
<evidence type="ECO:0000256" key="4">
    <source>
        <dbReference type="PIRSR" id="PIRSR617453-50"/>
    </source>
</evidence>
<comment type="function">
    <text evidence="3">The glycine cleavage system catalyzes the degradation of glycine. The H protein shuttles the methylamine group of glycine from the P protein to the T protein.</text>
</comment>
<feature type="domain" description="Lipoyl-binding" evidence="5">
    <location>
        <begin position="21"/>
        <end position="103"/>
    </location>
</feature>
<comment type="similarity">
    <text evidence="1 3">Belongs to the GcvH family.</text>
</comment>
<dbReference type="GO" id="GO:0005960">
    <property type="term" value="C:glycine cleavage complex"/>
    <property type="evidence" value="ECO:0007669"/>
    <property type="project" value="InterPro"/>
</dbReference>
<dbReference type="AlphaFoldDB" id="A0A1S6ITG6"/>
<dbReference type="KEGG" id="dfg:B0537_02435"/>
<dbReference type="Gene3D" id="2.40.50.100">
    <property type="match status" value="1"/>
</dbReference>
<keyword evidence="7" id="KW-1185">Reference proteome</keyword>
<evidence type="ECO:0000313" key="7">
    <source>
        <dbReference type="Proteomes" id="UP000189464"/>
    </source>
</evidence>
<dbReference type="PANTHER" id="PTHR11715:SF3">
    <property type="entry name" value="GLYCINE CLEAVAGE SYSTEM H PROTEIN-RELATED"/>
    <property type="match status" value="1"/>
</dbReference>
<dbReference type="Pfam" id="PF01597">
    <property type="entry name" value="GCV_H"/>
    <property type="match status" value="1"/>
</dbReference>
<evidence type="ECO:0000313" key="6">
    <source>
        <dbReference type="EMBL" id="AQS58052.1"/>
    </source>
</evidence>
<dbReference type="GO" id="GO:0009249">
    <property type="term" value="P:protein lipoylation"/>
    <property type="evidence" value="ECO:0007669"/>
    <property type="project" value="TreeGrafter"/>
</dbReference>
<comment type="cofactor">
    <cofactor evidence="3">
        <name>(R)-lipoate</name>
        <dbReference type="ChEBI" id="CHEBI:83088"/>
    </cofactor>
    <text evidence="3">Binds 1 lipoyl cofactor covalently.</text>
</comment>
<dbReference type="GO" id="GO:0005737">
    <property type="term" value="C:cytoplasm"/>
    <property type="evidence" value="ECO:0007669"/>
    <property type="project" value="TreeGrafter"/>
</dbReference>
<dbReference type="PROSITE" id="PS50968">
    <property type="entry name" value="BIOTINYL_LIPOYL"/>
    <property type="match status" value="1"/>
</dbReference>
<dbReference type="GO" id="GO:0019464">
    <property type="term" value="P:glycine decarboxylation via glycine cleavage system"/>
    <property type="evidence" value="ECO:0007669"/>
    <property type="project" value="UniProtKB-UniRule"/>
</dbReference>
<evidence type="ECO:0000259" key="5">
    <source>
        <dbReference type="PROSITE" id="PS50968"/>
    </source>
</evidence>
<dbReference type="STRING" id="1833852.B0537_02435"/>
<dbReference type="InterPro" id="IPR017453">
    <property type="entry name" value="GCV_H_sub"/>
</dbReference>
<gene>
    <name evidence="3" type="primary">gcvH</name>
    <name evidence="6" type="ORF">B0537_02435</name>
</gene>
<dbReference type="EMBL" id="CP019698">
    <property type="protein sequence ID" value="AQS58052.1"/>
    <property type="molecule type" value="Genomic_DNA"/>
</dbReference>
<sequence length="124" mass="13957">MEVKMKKYSKEHQWIEVMGNRGRMGITKFASEQLGNIVYLELPTVGDQTTANEPMTIVESVKSSSDVYSPVSGEVVAVNEELGDAPELLNEDPEGKAWIAEILLDNPVELEDLMTEEEYFDFIK</sequence>
<protein>
    <recommendedName>
        <fullName evidence="3">Glycine cleavage system H protein</fullName>
    </recommendedName>
</protein>
<organism evidence="6 7">
    <name type="scientific">Desulforamulus ferrireducens</name>
    <dbReference type="NCBI Taxonomy" id="1833852"/>
    <lineage>
        <taxon>Bacteria</taxon>
        <taxon>Bacillati</taxon>
        <taxon>Bacillota</taxon>
        <taxon>Clostridia</taxon>
        <taxon>Eubacteriales</taxon>
        <taxon>Peptococcaceae</taxon>
        <taxon>Desulforamulus</taxon>
    </lineage>
</organism>
<proteinExistence type="inferred from homology"/>
<dbReference type="InterPro" id="IPR033753">
    <property type="entry name" value="GCV_H/Fam206"/>
</dbReference>
<dbReference type="SUPFAM" id="SSF51230">
    <property type="entry name" value="Single hybrid motif"/>
    <property type="match status" value="1"/>
</dbReference>
<dbReference type="InterPro" id="IPR002930">
    <property type="entry name" value="GCV_H"/>
</dbReference>
<dbReference type="NCBIfam" id="TIGR00527">
    <property type="entry name" value="gcvH"/>
    <property type="match status" value="1"/>
</dbReference>
<comment type="subunit">
    <text evidence="3">The glycine cleavage system is composed of four proteins: P, T, L and H.</text>
</comment>
<dbReference type="Proteomes" id="UP000189464">
    <property type="component" value="Chromosome"/>
</dbReference>
<dbReference type="PANTHER" id="PTHR11715">
    <property type="entry name" value="GLYCINE CLEAVAGE SYSTEM H PROTEIN"/>
    <property type="match status" value="1"/>
</dbReference>
<feature type="modified residue" description="N6-lipoyllysine" evidence="3 4">
    <location>
        <position position="62"/>
    </location>
</feature>
<dbReference type="HAMAP" id="MF_00272">
    <property type="entry name" value="GcvH"/>
    <property type="match status" value="1"/>
</dbReference>
<dbReference type="InterPro" id="IPR011053">
    <property type="entry name" value="Single_hybrid_motif"/>
</dbReference>
<dbReference type="NCBIfam" id="NF002270">
    <property type="entry name" value="PRK01202.1"/>
    <property type="match status" value="1"/>
</dbReference>
<keyword evidence="2 3" id="KW-0450">Lipoyl</keyword>
<dbReference type="CDD" id="cd06848">
    <property type="entry name" value="GCS_H"/>
    <property type="match status" value="1"/>
</dbReference>
<evidence type="ECO:0000256" key="2">
    <source>
        <dbReference type="ARBA" id="ARBA00022823"/>
    </source>
</evidence>
<accession>A0A1S6ITG6</accession>
<reference evidence="6 7" key="1">
    <citation type="journal article" date="2016" name="Int. J. Syst. Evol. Microbiol.">
        <title>Desulfotomaculum ferrireducens sp. nov., a moderately thermophilic sulfate-reducing and dissimilatory Fe(III)-reducing bacterium isolated from compost.</title>
        <authorList>
            <person name="Yang G."/>
            <person name="Guo J."/>
            <person name="Zhuang L."/>
            <person name="Yuan Y."/>
            <person name="Zhou S."/>
        </authorList>
    </citation>
    <scope>NUCLEOTIDE SEQUENCE [LARGE SCALE GENOMIC DNA]</scope>
    <source>
        <strain evidence="6 7">GSS09</strain>
    </source>
</reference>
<evidence type="ECO:0000256" key="3">
    <source>
        <dbReference type="HAMAP-Rule" id="MF_00272"/>
    </source>
</evidence>
<dbReference type="InterPro" id="IPR000089">
    <property type="entry name" value="Biotin_lipoyl"/>
</dbReference>